<feature type="transmembrane region" description="Helical" evidence="8">
    <location>
        <begin position="210"/>
        <end position="235"/>
    </location>
</feature>
<dbReference type="Pfam" id="PF02653">
    <property type="entry name" value="BPD_transp_2"/>
    <property type="match status" value="1"/>
</dbReference>
<organism evidence="9 10">
    <name type="scientific">Pannonibacter phragmitetus</name>
    <dbReference type="NCBI Taxonomy" id="121719"/>
    <lineage>
        <taxon>Bacteria</taxon>
        <taxon>Pseudomonadati</taxon>
        <taxon>Pseudomonadota</taxon>
        <taxon>Alphaproteobacteria</taxon>
        <taxon>Hyphomicrobiales</taxon>
        <taxon>Stappiaceae</taxon>
        <taxon>Pannonibacter</taxon>
    </lineage>
</organism>
<evidence type="ECO:0000256" key="1">
    <source>
        <dbReference type="ARBA" id="ARBA00004651"/>
    </source>
</evidence>
<dbReference type="CDD" id="cd06579">
    <property type="entry name" value="TM_PBP1_transp_AraH_like"/>
    <property type="match status" value="1"/>
</dbReference>
<feature type="transmembrane region" description="Helical" evidence="8">
    <location>
        <begin position="167"/>
        <end position="189"/>
    </location>
</feature>
<dbReference type="EMBL" id="CP013068">
    <property type="protein sequence ID" value="ALV27563.1"/>
    <property type="molecule type" value="Genomic_DNA"/>
</dbReference>
<name>A0A0U3N8E5_9HYPH</name>
<comment type="subcellular location">
    <subcellularLocation>
        <location evidence="1">Cell membrane</location>
        <topology evidence="1">Multi-pass membrane protein</topology>
    </subcellularLocation>
</comment>
<feature type="transmembrane region" description="Helical" evidence="8">
    <location>
        <begin position="12"/>
        <end position="29"/>
    </location>
</feature>
<keyword evidence="5 8" id="KW-0812">Transmembrane</keyword>
<evidence type="ECO:0000256" key="3">
    <source>
        <dbReference type="ARBA" id="ARBA00022475"/>
    </source>
</evidence>
<keyword evidence="7 8" id="KW-0472">Membrane</keyword>
<keyword evidence="2" id="KW-0813">Transport</keyword>
<evidence type="ECO:0000313" key="9">
    <source>
        <dbReference type="EMBL" id="ALV27563.1"/>
    </source>
</evidence>
<dbReference type="STRING" id="121719.APZ00_11205"/>
<feature type="transmembrane region" description="Helical" evidence="8">
    <location>
        <begin position="41"/>
        <end position="61"/>
    </location>
</feature>
<evidence type="ECO:0000256" key="4">
    <source>
        <dbReference type="ARBA" id="ARBA00022519"/>
    </source>
</evidence>
<reference evidence="9 10" key="1">
    <citation type="submission" date="2015-10" db="EMBL/GenBank/DDBJ databases">
        <title>The world's first case of liver abscess caused by Pannonibacter phragmitetus.</title>
        <authorList>
            <person name="Ming D."/>
            <person name="Wang M."/>
            <person name="Zhou Y."/>
            <person name="Jiang T."/>
            <person name="Hu S."/>
        </authorList>
    </citation>
    <scope>NUCLEOTIDE SEQUENCE [LARGE SCALE GENOMIC DNA]</scope>
    <source>
        <strain evidence="9 10">31801</strain>
    </source>
</reference>
<keyword evidence="4" id="KW-0997">Cell inner membrane</keyword>
<evidence type="ECO:0000256" key="8">
    <source>
        <dbReference type="SAM" id="Phobius"/>
    </source>
</evidence>
<dbReference type="GO" id="GO:0022857">
    <property type="term" value="F:transmembrane transporter activity"/>
    <property type="evidence" value="ECO:0007669"/>
    <property type="project" value="InterPro"/>
</dbReference>
<feature type="transmembrane region" description="Helical" evidence="8">
    <location>
        <begin position="255"/>
        <end position="283"/>
    </location>
</feature>
<keyword evidence="3" id="KW-1003">Cell membrane</keyword>
<feature type="transmembrane region" description="Helical" evidence="8">
    <location>
        <begin position="68"/>
        <end position="88"/>
    </location>
</feature>
<accession>A0A0U3N8E5</accession>
<evidence type="ECO:0000256" key="7">
    <source>
        <dbReference type="ARBA" id="ARBA00023136"/>
    </source>
</evidence>
<sequence>MRKLMTSHPTEFVLLLVIAAMSLALSLLTDRFFTLGNAFDLLNISAVNIIFAVGLLVVLIAGGIDISFAVAASVVQYATALALAQAGGGGWVPGLLIAAVFGVGLGFINAFLIYRFNIISIVATISTFNVYFGLLMFFTKGVSIYNLPDWLTTRVILYEREMADGSWAEITLPVAVMLVCVLVTWLLITRTTIGRQLYAFGDNPEGARRFGINIGAMQYIAFGWLGLMAGIAGLMQAHYAQEVVPNALYGRELDVLAAVVLGGARLGGGKGTVLGCVLGVLLVSITQNGLNLMGVSPFAFKMIVGAIILVAITLSSSRIEALFGSAAPRQRSLSGQDAREGRHD</sequence>
<dbReference type="KEGG" id="pphr:APZ00_11205"/>
<dbReference type="GO" id="GO:0005886">
    <property type="term" value="C:plasma membrane"/>
    <property type="evidence" value="ECO:0007669"/>
    <property type="project" value="UniProtKB-SubCell"/>
</dbReference>
<evidence type="ECO:0000256" key="6">
    <source>
        <dbReference type="ARBA" id="ARBA00022989"/>
    </source>
</evidence>
<dbReference type="AlphaFoldDB" id="A0A0U3N8E5"/>
<proteinExistence type="predicted"/>
<keyword evidence="10" id="KW-1185">Reference proteome</keyword>
<dbReference type="RefSeq" id="WP_058898934.1">
    <property type="nucleotide sequence ID" value="NZ_CP013068.1"/>
</dbReference>
<evidence type="ECO:0000313" key="10">
    <source>
        <dbReference type="Proteomes" id="UP000064921"/>
    </source>
</evidence>
<dbReference type="Proteomes" id="UP000064921">
    <property type="component" value="Chromosome"/>
</dbReference>
<feature type="transmembrane region" description="Helical" evidence="8">
    <location>
        <begin position="295"/>
        <end position="314"/>
    </location>
</feature>
<evidence type="ECO:0000256" key="2">
    <source>
        <dbReference type="ARBA" id="ARBA00022448"/>
    </source>
</evidence>
<keyword evidence="6 8" id="KW-1133">Transmembrane helix</keyword>
<feature type="transmembrane region" description="Helical" evidence="8">
    <location>
        <begin position="94"/>
        <end position="116"/>
    </location>
</feature>
<dbReference type="PANTHER" id="PTHR32196">
    <property type="entry name" value="ABC TRANSPORTER PERMEASE PROTEIN YPHD-RELATED-RELATED"/>
    <property type="match status" value="1"/>
</dbReference>
<dbReference type="PANTHER" id="PTHR32196:SF21">
    <property type="entry name" value="ABC TRANSPORTER PERMEASE PROTEIN YPHD-RELATED"/>
    <property type="match status" value="1"/>
</dbReference>
<gene>
    <name evidence="9" type="ORF">APZ00_11205</name>
</gene>
<protein>
    <submittedName>
        <fullName evidence="9">Sugar ABC transporter permease</fullName>
    </submittedName>
</protein>
<dbReference type="InterPro" id="IPR001851">
    <property type="entry name" value="ABC_transp_permease"/>
</dbReference>
<evidence type="ECO:0000256" key="5">
    <source>
        <dbReference type="ARBA" id="ARBA00022692"/>
    </source>
</evidence>